<dbReference type="SFLD" id="SFLDG00358">
    <property type="entry name" value="Main_(cytGST)"/>
    <property type="match status" value="1"/>
</dbReference>
<dbReference type="FunFam" id="3.40.30.10:FF:000014">
    <property type="entry name" value="Tau class glutathione S-transferase"/>
    <property type="match status" value="1"/>
</dbReference>
<dbReference type="PROSITE" id="PS50405">
    <property type="entry name" value="GST_CTER"/>
    <property type="match status" value="1"/>
</dbReference>
<dbReference type="Gene3D" id="3.40.30.10">
    <property type="entry name" value="Glutaredoxin"/>
    <property type="match status" value="1"/>
</dbReference>
<reference evidence="6 7" key="2">
    <citation type="journal article" date="2017" name="Genome Biol.">
        <title>New reference genome sequences of hot pepper reveal the massive evolution of plant disease-resistance genes by retroduplication.</title>
        <authorList>
            <person name="Kim S."/>
            <person name="Park J."/>
            <person name="Yeom S.I."/>
            <person name="Kim Y.M."/>
            <person name="Seo E."/>
            <person name="Kim K.T."/>
            <person name="Kim M.S."/>
            <person name="Lee J.M."/>
            <person name="Cheong K."/>
            <person name="Shin H.S."/>
            <person name="Kim S.B."/>
            <person name="Han K."/>
            <person name="Lee J."/>
            <person name="Park M."/>
            <person name="Lee H.A."/>
            <person name="Lee H.Y."/>
            <person name="Lee Y."/>
            <person name="Oh S."/>
            <person name="Lee J.H."/>
            <person name="Choi E."/>
            <person name="Choi E."/>
            <person name="Lee S.E."/>
            <person name="Jeon J."/>
            <person name="Kim H."/>
            <person name="Choi G."/>
            <person name="Song H."/>
            <person name="Lee J."/>
            <person name="Lee S.C."/>
            <person name="Kwon J.K."/>
            <person name="Lee H.Y."/>
            <person name="Koo N."/>
            <person name="Hong Y."/>
            <person name="Kim R.W."/>
            <person name="Kang W.H."/>
            <person name="Huh J.H."/>
            <person name="Kang B.C."/>
            <person name="Yang T.J."/>
            <person name="Lee Y.H."/>
            <person name="Bennetzen J.L."/>
            <person name="Choi D."/>
        </authorList>
    </citation>
    <scope>NUCLEOTIDE SEQUENCE [LARGE SCALE GENOMIC DNA]</scope>
    <source>
        <strain evidence="7">cv. CM334</strain>
    </source>
</reference>
<dbReference type="GO" id="GO:0004364">
    <property type="term" value="F:glutathione transferase activity"/>
    <property type="evidence" value="ECO:0000318"/>
    <property type="project" value="GO_Central"/>
</dbReference>
<evidence type="ECO:0000256" key="3">
    <source>
        <dbReference type="ARBA" id="ARBA00047960"/>
    </source>
</evidence>
<dbReference type="InterPro" id="IPR045074">
    <property type="entry name" value="GST_C_Tau"/>
</dbReference>
<dbReference type="SUPFAM" id="SSF52833">
    <property type="entry name" value="Thioredoxin-like"/>
    <property type="match status" value="1"/>
</dbReference>
<dbReference type="PANTHER" id="PTHR11260">
    <property type="entry name" value="GLUTATHIONE S-TRANSFERASE, GST, SUPERFAMILY, GST DOMAIN CONTAINING"/>
    <property type="match status" value="1"/>
</dbReference>
<dbReference type="InterPro" id="IPR036282">
    <property type="entry name" value="Glutathione-S-Trfase_C_sf"/>
</dbReference>
<comment type="catalytic activity">
    <reaction evidence="3">
        <text>RX + glutathione = an S-substituted glutathione + a halide anion + H(+)</text>
        <dbReference type="Rhea" id="RHEA:16437"/>
        <dbReference type="ChEBI" id="CHEBI:15378"/>
        <dbReference type="ChEBI" id="CHEBI:16042"/>
        <dbReference type="ChEBI" id="CHEBI:17792"/>
        <dbReference type="ChEBI" id="CHEBI:57925"/>
        <dbReference type="ChEBI" id="CHEBI:90779"/>
        <dbReference type="EC" id="2.5.1.18"/>
    </reaction>
</comment>
<dbReference type="CDD" id="cd03185">
    <property type="entry name" value="GST_C_Tau"/>
    <property type="match status" value="1"/>
</dbReference>
<dbReference type="InterPro" id="IPR040079">
    <property type="entry name" value="Glutathione_S-Trfase"/>
</dbReference>
<dbReference type="InterPro" id="IPR036249">
    <property type="entry name" value="Thioredoxin-like_sf"/>
</dbReference>
<evidence type="ECO:0000259" key="4">
    <source>
        <dbReference type="PROSITE" id="PS50404"/>
    </source>
</evidence>
<dbReference type="OMA" id="YISETWP"/>
<dbReference type="AlphaFoldDB" id="A0A2G3A2A5"/>
<dbReference type="GO" id="GO:0006749">
    <property type="term" value="P:glutathione metabolic process"/>
    <property type="evidence" value="ECO:0000318"/>
    <property type="project" value="GO_Central"/>
</dbReference>
<dbReference type="EMBL" id="AYRZ02000003">
    <property type="protein sequence ID" value="PHT88364.1"/>
    <property type="molecule type" value="Genomic_DNA"/>
</dbReference>
<dbReference type="SFLD" id="SFLDS00019">
    <property type="entry name" value="Glutathione_Transferase_(cytos"/>
    <property type="match status" value="1"/>
</dbReference>
<feature type="domain" description="GST C-terminal" evidence="5">
    <location>
        <begin position="79"/>
        <end position="203"/>
    </location>
</feature>
<dbReference type="InterPro" id="IPR004045">
    <property type="entry name" value="Glutathione_S-Trfase_N"/>
</dbReference>
<dbReference type="Pfam" id="PF02798">
    <property type="entry name" value="GST_N"/>
    <property type="match status" value="1"/>
</dbReference>
<dbReference type="CDD" id="cd03058">
    <property type="entry name" value="GST_N_Tau"/>
    <property type="match status" value="1"/>
</dbReference>
<accession>A0A2G3A2A5</accession>
<evidence type="ECO:0000259" key="5">
    <source>
        <dbReference type="PROSITE" id="PS50405"/>
    </source>
</evidence>
<dbReference type="Proteomes" id="UP000222542">
    <property type="component" value="Unassembled WGS sequence"/>
</dbReference>
<gene>
    <name evidence="6" type="ORF">T459_10470</name>
</gene>
<proteinExistence type="predicted"/>
<evidence type="ECO:0000313" key="7">
    <source>
        <dbReference type="Proteomes" id="UP000222542"/>
    </source>
</evidence>
<dbReference type="InterPro" id="IPR010987">
    <property type="entry name" value="Glutathione-S-Trfase_C-like"/>
</dbReference>
<sequence length="322" mass="36993">MWLSPYVKRVELALKVKGITFEYVEEDLSNKSPLILKYNPVHKQVPVLVHDGKPINESSVILEYIDETWTNGPSLLPEDPYERSKVRFWAAYIQHVMEFMLKIFTAEDQEKACEEFFQKLRVLEDGMKNMFPGGSPMIEDGKIGLLDIMIVVAFGMCKAQEQVFGIKFLDQEKAPMIHSWVNSLLELAVLKETVPPHDKKCPVKSDEPTDDEIKAYDKWVKADEMTRCYILASMANVLQHQHQSMTTVYDMLESLKEMFGDQNCATKQTTMKAPLITKMVKGTSDLPEEWDRTLMKNGNLFYVQDPPEEWDRSLLKNGTGPS</sequence>
<evidence type="ECO:0000256" key="1">
    <source>
        <dbReference type="ARBA" id="ARBA00012452"/>
    </source>
</evidence>
<evidence type="ECO:0000313" key="6">
    <source>
        <dbReference type="EMBL" id="PHT88364.1"/>
    </source>
</evidence>
<reference evidence="6 7" key="1">
    <citation type="journal article" date="2014" name="Nat. Genet.">
        <title>Genome sequence of the hot pepper provides insights into the evolution of pungency in Capsicum species.</title>
        <authorList>
            <person name="Kim S."/>
            <person name="Park M."/>
            <person name="Yeom S.I."/>
            <person name="Kim Y.M."/>
            <person name="Lee J.M."/>
            <person name="Lee H.A."/>
            <person name="Seo E."/>
            <person name="Choi J."/>
            <person name="Cheong K."/>
            <person name="Kim K.T."/>
            <person name="Jung K."/>
            <person name="Lee G.W."/>
            <person name="Oh S.K."/>
            <person name="Bae C."/>
            <person name="Kim S.B."/>
            <person name="Lee H.Y."/>
            <person name="Kim S.Y."/>
            <person name="Kim M.S."/>
            <person name="Kang B.C."/>
            <person name="Jo Y.D."/>
            <person name="Yang H.B."/>
            <person name="Jeong H.J."/>
            <person name="Kang W.H."/>
            <person name="Kwon J.K."/>
            <person name="Shin C."/>
            <person name="Lim J.Y."/>
            <person name="Park J.H."/>
            <person name="Huh J.H."/>
            <person name="Kim J.S."/>
            <person name="Kim B.D."/>
            <person name="Cohen O."/>
            <person name="Paran I."/>
            <person name="Suh M.C."/>
            <person name="Lee S.B."/>
            <person name="Kim Y.K."/>
            <person name="Shin Y."/>
            <person name="Noh S.J."/>
            <person name="Park J."/>
            <person name="Seo Y.S."/>
            <person name="Kwon S.Y."/>
            <person name="Kim H.A."/>
            <person name="Park J.M."/>
            <person name="Kim H.J."/>
            <person name="Choi S.B."/>
            <person name="Bosland P.W."/>
            <person name="Reeves G."/>
            <person name="Jo S.H."/>
            <person name="Lee B.W."/>
            <person name="Cho H.T."/>
            <person name="Choi H.S."/>
            <person name="Lee M.S."/>
            <person name="Yu Y."/>
            <person name="Do Choi Y."/>
            <person name="Park B.S."/>
            <person name="van Deynze A."/>
            <person name="Ashrafi H."/>
            <person name="Hill T."/>
            <person name="Kim W.T."/>
            <person name="Pai H.S."/>
            <person name="Ahn H.K."/>
            <person name="Yeam I."/>
            <person name="Giovannoni J.J."/>
            <person name="Rose J.K."/>
            <person name="Sorensen I."/>
            <person name="Lee S.J."/>
            <person name="Kim R.W."/>
            <person name="Choi I.Y."/>
            <person name="Choi B.S."/>
            <person name="Lim J.S."/>
            <person name="Lee Y.H."/>
            <person name="Choi D."/>
        </authorList>
    </citation>
    <scope>NUCLEOTIDE SEQUENCE [LARGE SCALE GENOMIC DNA]</scope>
    <source>
        <strain evidence="7">cv. CM334</strain>
    </source>
</reference>
<keyword evidence="2" id="KW-0808">Transferase</keyword>
<evidence type="ECO:0000256" key="2">
    <source>
        <dbReference type="ARBA" id="ARBA00022679"/>
    </source>
</evidence>
<dbReference type="EC" id="2.5.1.18" evidence="1"/>
<dbReference type="PROSITE" id="PS50404">
    <property type="entry name" value="GST_NTER"/>
    <property type="match status" value="1"/>
</dbReference>
<organism evidence="6 7">
    <name type="scientific">Capsicum annuum</name>
    <name type="common">Capsicum pepper</name>
    <dbReference type="NCBI Taxonomy" id="4072"/>
    <lineage>
        <taxon>Eukaryota</taxon>
        <taxon>Viridiplantae</taxon>
        <taxon>Streptophyta</taxon>
        <taxon>Embryophyta</taxon>
        <taxon>Tracheophyta</taxon>
        <taxon>Spermatophyta</taxon>
        <taxon>Magnoliopsida</taxon>
        <taxon>eudicotyledons</taxon>
        <taxon>Gunneridae</taxon>
        <taxon>Pentapetalae</taxon>
        <taxon>asterids</taxon>
        <taxon>lamiids</taxon>
        <taxon>Solanales</taxon>
        <taxon>Solanaceae</taxon>
        <taxon>Solanoideae</taxon>
        <taxon>Capsiceae</taxon>
        <taxon>Capsicum</taxon>
    </lineage>
</organism>
<name>A0A2G3A2A5_CAPAN</name>
<dbReference type="Gene3D" id="1.20.1050.10">
    <property type="match status" value="1"/>
</dbReference>
<dbReference type="PANTHER" id="PTHR11260:SF766">
    <property type="entry name" value="GLUTATHIONE S-TRANSFERASE"/>
    <property type="match status" value="1"/>
</dbReference>
<dbReference type="SFLD" id="SFLDG01152">
    <property type="entry name" value="Main.3:_Omega-_and_Tau-like"/>
    <property type="match status" value="1"/>
</dbReference>
<dbReference type="InterPro" id="IPR045073">
    <property type="entry name" value="Omega/Tau-like"/>
</dbReference>
<dbReference type="SUPFAM" id="SSF47616">
    <property type="entry name" value="GST C-terminal domain-like"/>
    <property type="match status" value="1"/>
</dbReference>
<keyword evidence="7" id="KW-1185">Reference proteome</keyword>
<protein>
    <recommendedName>
        <fullName evidence="1">glutathione transferase</fullName>
        <ecNumber evidence="1">2.5.1.18</ecNumber>
    </recommendedName>
</protein>
<comment type="caution">
    <text evidence="6">The sequence shown here is derived from an EMBL/GenBank/DDBJ whole genome shotgun (WGS) entry which is preliminary data.</text>
</comment>
<dbReference type="Gramene" id="PHT88364">
    <property type="protein sequence ID" value="PHT88364"/>
    <property type="gene ID" value="T459_10470"/>
</dbReference>
<feature type="domain" description="GST N-terminal" evidence="4">
    <location>
        <begin position="1"/>
        <end position="73"/>
    </location>
</feature>
<dbReference type="GO" id="GO:0005737">
    <property type="term" value="C:cytoplasm"/>
    <property type="evidence" value="ECO:0000318"/>
    <property type="project" value="GO_Central"/>
</dbReference>